<dbReference type="OrthoDB" id="9798430at2"/>
<reference evidence="3 4" key="1">
    <citation type="submission" date="2015-09" db="EMBL/GenBank/DDBJ databases">
        <title>Identification and resolution of microdiversity through metagenomic sequencing of parallel consortia.</title>
        <authorList>
            <person name="Nelson W.C."/>
            <person name="Romine M.F."/>
            <person name="Lindemann S.R."/>
        </authorList>
    </citation>
    <scope>NUCLEOTIDE SEQUENCE [LARGE SCALE GENOMIC DNA]</scope>
    <source>
        <strain evidence="3">HL-91</strain>
    </source>
</reference>
<dbReference type="EMBL" id="FBYC01000001">
    <property type="protein sequence ID" value="CUX79798.1"/>
    <property type="molecule type" value="Genomic_DNA"/>
</dbReference>
<dbReference type="InterPro" id="IPR037523">
    <property type="entry name" value="VOC_core"/>
</dbReference>
<dbReference type="PANTHER" id="PTHR36503:SF3">
    <property type="entry name" value="BLR0126 PROTEIN"/>
    <property type="match status" value="1"/>
</dbReference>
<organism evidence="3 4">
    <name type="scientific">Roseibaca calidilacus</name>
    <dbReference type="NCBI Taxonomy" id="1666912"/>
    <lineage>
        <taxon>Bacteria</taxon>
        <taxon>Pseudomonadati</taxon>
        <taxon>Pseudomonadota</taxon>
        <taxon>Alphaproteobacteria</taxon>
        <taxon>Rhodobacterales</taxon>
        <taxon>Paracoccaceae</taxon>
        <taxon>Roseinatronobacter</taxon>
    </lineage>
</organism>
<dbReference type="InterPro" id="IPR004360">
    <property type="entry name" value="Glyas_Fos-R_dOase_dom"/>
</dbReference>
<evidence type="ECO:0000313" key="5">
    <source>
        <dbReference type="Proteomes" id="UP000182045"/>
    </source>
</evidence>
<dbReference type="PANTHER" id="PTHR36503">
    <property type="entry name" value="BLR2520 PROTEIN"/>
    <property type="match status" value="1"/>
</dbReference>
<sequence length="129" mass="14332">MIFRYTILYVDDVPSSLDFYERAFGLKRGFLHEAGDYGELITGETKLAFSSRELMRQLDKNPASPEANAPTFEIAFETDDVAAAFRRAIDAGATPIQDTRDEPWGQTTSYVADPNGYLIEICTAVQLPG</sequence>
<accession>A0A0P8AE37</accession>
<evidence type="ECO:0000259" key="1">
    <source>
        <dbReference type="PROSITE" id="PS51819"/>
    </source>
</evidence>
<comment type="caution">
    <text evidence="3">The sequence shown here is derived from an EMBL/GenBank/DDBJ whole genome shotgun (WGS) entry which is preliminary data.</text>
</comment>
<proteinExistence type="predicted"/>
<dbReference type="CDD" id="cd07264">
    <property type="entry name" value="VOC_like"/>
    <property type="match status" value="1"/>
</dbReference>
<reference evidence="2 5" key="2">
    <citation type="submission" date="2016-01" db="EMBL/GenBank/DDBJ databases">
        <authorList>
            <person name="Varghese N."/>
        </authorList>
    </citation>
    <scope>NUCLEOTIDE SEQUENCE [LARGE SCALE GENOMIC DNA]</scope>
    <source>
        <strain evidence="2 5">HL-91</strain>
    </source>
</reference>
<dbReference type="Gene3D" id="3.10.180.10">
    <property type="entry name" value="2,3-Dihydroxybiphenyl 1,2-Dioxygenase, domain 1"/>
    <property type="match status" value="1"/>
</dbReference>
<dbReference type="SUPFAM" id="SSF54593">
    <property type="entry name" value="Glyoxalase/Bleomycin resistance protein/Dihydroxybiphenyl dioxygenase"/>
    <property type="match status" value="1"/>
</dbReference>
<dbReference type="AlphaFoldDB" id="A0A0P8AE37"/>
<dbReference type="PROSITE" id="PS51819">
    <property type="entry name" value="VOC"/>
    <property type="match status" value="1"/>
</dbReference>
<dbReference type="RefSeq" id="WP_072244618.1">
    <property type="nucleotide sequence ID" value="NZ_FBYC01000001.1"/>
</dbReference>
<evidence type="ECO:0000313" key="2">
    <source>
        <dbReference type="EMBL" id="CUX79798.1"/>
    </source>
</evidence>
<dbReference type="PATRIC" id="fig|1666912.4.peg.1037"/>
<dbReference type="STRING" id="1666912.Ga0058931_0486"/>
<keyword evidence="5" id="KW-1185">Reference proteome</keyword>
<dbReference type="Proteomes" id="UP000050413">
    <property type="component" value="Unassembled WGS sequence"/>
</dbReference>
<protein>
    <submittedName>
        <fullName evidence="2">Uncharacterized conserved protein PhnB, glyoxalase superfamily</fullName>
    </submittedName>
</protein>
<gene>
    <name evidence="2" type="ORF">Ga0058931_0486</name>
    <name evidence="3" type="ORF">HLUCCA05_09480</name>
</gene>
<dbReference type="InterPro" id="IPR029068">
    <property type="entry name" value="Glyas_Bleomycin-R_OHBP_Dase"/>
</dbReference>
<name>A0A0P8AE37_9RHOB</name>
<dbReference type="EMBL" id="LJSG01000012">
    <property type="protein sequence ID" value="KPP92501.1"/>
    <property type="molecule type" value="Genomic_DNA"/>
</dbReference>
<evidence type="ECO:0000313" key="4">
    <source>
        <dbReference type="Proteomes" id="UP000050413"/>
    </source>
</evidence>
<evidence type="ECO:0000313" key="3">
    <source>
        <dbReference type="EMBL" id="KPP92501.1"/>
    </source>
</evidence>
<feature type="domain" description="VOC" evidence="1">
    <location>
        <begin position="2"/>
        <end position="124"/>
    </location>
</feature>
<dbReference type="Proteomes" id="UP000182045">
    <property type="component" value="Unassembled WGS sequence"/>
</dbReference>
<dbReference type="Pfam" id="PF00903">
    <property type="entry name" value="Glyoxalase"/>
    <property type="match status" value="1"/>
</dbReference>